<dbReference type="Proteomes" id="UP001501035">
    <property type="component" value="Unassembled WGS sequence"/>
</dbReference>
<dbReference type="InterPro" id="IPR013215">
    <property type="entry name" value="Cbl-indep_Met_Synth_N"/>
</dbReference>
<evidence type="ECO:0000256" key="8">
    <source>
        <dbReference type="ARBA" id="ARBA00022737"/>
    </source>
</evidence>
<dbReference type="CDD" id="cd03311">
    <property type="entry name" value="CIMS_C_terminal_like"/>
    <property type="match status" value="1"/>
</dbReference>
<proteinExistence type="inferred from homology"/>
<gene>
    <name evidence="14" type="primary">metE_2</name>
    <name evidence="11" type="synonym">metE</name>
    <name evidence="14" type="ORF">GCM10010528_29530</name>
</gene>
<feature type="binding site" evidence="11">
    <location>
        <position position="776"/>
    </location>
    <ligand>
        <name>Zn(2+)</name>
        <dbReference type="ChEBI" id="CHEBI:29105"/>
        <note>catalytic</note>
    </ligand>
</feature>
<dbReference type="InterPro" id="IPR038071">
    <property type="entry name" value="UROD/MetE-like_sf"/>
</dbReference>
<dbReference type="EC" id="2.1.1.14" evidence="11"/>
<comment type="catalytic activity">
    <reaction evidence="11">
        <text>5-methyltetrahydropteroyltri-L-glutamate + L-homocysteine = tetrahydropteroyltri-L-glutamate + L-methionine</text>
        <dbReference type="Rhea" id="RHEA:21196"/>
        <dbReference type="ChEBI" id="CHEBI:57844"/>
        <dbReference type="ChEBI" id="CHEBI:58140"/>
        <dbReference type="ChEBI" id="CHEBI:58199"/>
        <dbReference type="ChEBI" id="CHEBI:58207"/>
        <dbReference type="EC" id="2.1.1.14"/>
    </reaction>
</comment>
<feature type="binding site" evidence="11">
    <location>
        <position position="156"/>
    </location>
    <ligand>
        <name>5-methyltetrahydropteroyltri-L-glutamate</name>
        <dbReference type="ChEBI" id="CHEBI:58207"/>
    </ligand>
</feature>
<feature type="domain" description="Cobalamin-independent methionine synthase MetE C-terminal/archaeal" evidence="12">
    <location>
        <begin position="476"/>
        <end position="798"/>
    </location>
</feature>
<dbReference type="InterPro" id="IPR006276">
    <property type="entry name" value="Cobalamin-indep_Met_synthase"/>
</dbReference>
<evidence type="ECO:0000256" key="7">
    <source>
        <dbReference type="ARBA" id="ARBA00022723"/>
    </source>
</evidence>
<feature type="binding site" evidence="11">
    <location>
        <position position="534"/>
    </location>
    <ligand>
        <name>L-homocysteine</name>
        <dbReference type="ChEBI" id="CHEBI:58199"/>
    </ligand>
</feature>
<evidence type="ECO:0000256" key="6">
    <source>
        <dbReference type="ARBA" id="ARBA00022679"/>
    </source>
</evidence>
<dbReference type="HAMAP" id="MF_00172">
    <property type="entry name" value="Meth_synth"/>
    <property type="match status" value="1"/>
</dbReference>
<feature type="binding site" evidence="11">
    <location>
        <position position="649"/>
    </location>
    <ligand>
        <name>L-methionine</name>
        <dbReference type="ChEBI" id="CHEBI:57844"/>
    </ligand>
</feature>
<feature type="binding site" evidence="11">
    <location>
        <position position="655"/>
    </location>
    <ligand>
        <name>5-methyltetrahydropteroyltri-L-glutamate</name>
        <dbReference type="ChEBI" id="CHEBI:58207"/>
    </ligand>
</feature>
<keyword evidence="4 11" id="KW-0489">Methyltransferase</keyword>
<feature type="binding site" evidence="11">
    <location>
        <begin position="481"/>
        <end position="483"/>
    </location>
    <ligand>
        <name>L-homocysteine</name>
        <dbReference type="ChEBI" id="CHEBI:58199"/>
    </ligand>
</feature>
<dbReference type="Pfam" id="PF01717">
    <property type="entry name" value="Meth_synt_2"/>
    <property type="match status" value="1"/>
</dbReference>
<feature type="binding site" evidence="11">
    <location>
        <position position="534"/>
    </location>
    <ligand>
        <name>L-methionine</name>
        <dbReference type="ChEBI" id="CHEBI:57844"/>
    </ligand>
</feature>
<dbReference type="NCBIfam" id="NF003556">
    <property type="entry name" value="PRK05222.1"/>
    <property type="match status" value="1"/>
</dbReference>
<evidence type="ECO:0000256" key="4">
    <source>
        <dbReference type="ARBA" id="ARBA00022603"/>
    </source>
</evidence>
<evidence type="ECO:0000256" key="3">
    <source>
        <dbReference type="ARBA" id="ARBA00009553"/>
    </source>
</evidence>
<name>A0ABP6LKF9_9ACTN</name>
<feature type="binding site" evidence="11">
    <location>
        <position position="611"/>
    </location>
    <ligand>
        <name>5-methyltetrahydropteroyltri-L-glutamate</name>
        <dbReference type="ChEBI" id="CHEBI:58207"/>
    </ligand>
</feature>
<feature type="active site" description="Proton donor" evidence="11">
    <location>
        <position position="744"/>
    </location>
</feature>
<dbReference type="CDD" id="cd03312">
    <property type="entry name" value="CIMS_N_terminal_like"/>
    <property type="match status" value="1"/>
</dbReference>
<feature type="domain" description="Cobalamin-independent methionine synthase MetE N-terminal" evidence="13">
    <location>
        <begin position="52"/>
        <end position="359"/>
    </location>
</feature>
<evidence type="ECO:0000313" key="15">
    <source>
        <dbReference type="Proteomes" id="UP001501035"/>
    </source>
</evidence>
<feature type="binding site" evidence="11">
    <location>
        <begin position="62"/>
        <end position="65"/>
    </location>
    <ligand>
        <name>5-methyltetrahydropteroyltri-L-glutamate</name>
        <dbReference type="ChEBI" id="CHEBI:58207"/>
    </ligand>
</feature>
<evidence type="ECO:0000313" key="14">
    <source>
        <dbReference type="EMBL" id="GAA3048418.1"/>
    </source>
</evidence>
<dbReference type="Gene3D" id="3.20.20.210">
    <property type="match status" value="2"/>
</dbReference>
<feature type="binding site" evidence="11">
    <location>
        <position position="691"/>
    </location>
    <ligand>
        <name>Zn(2+)</name>
        <dbReference type="ChEBI" id="CHEBI:29105"/>
        <note>catalytic</note>
    </ligand>
</feature>
<evidence type="ECO:0000256" key="2">
    <source>
        <dbReference type="ARBA" id="ARBA00004681"/>
    </source>
</evidence>
<keyword evidence="5 11" id="KW-0028">Amino-acid biosynthesis</keyword>
<dbReference type="NCBIfam" id="TIGR01371">
    <property type="entry name" value="met_syn_B12ind"/>
    <property type="match status" value="1"/>
</dbReference>
<dbReference type="InterPro" id="IPR002629">
    <property type="entry name" value="Met_Synth_C/arc"/>
</dbReference>
<sequence>MWHHRLLVFGVVATTLLPCFRRAVNSWNTPQEQQHMSSDTTTAQAPDFLATVGGTARIGANRELKRAIESYWKGQTDRASLEAVAASLRGETARGLRDAGLDSIPVNTFSYYDQMLDTAIMLGALAPRFSAVDDELDRYFAAARGTAELTPLEMTKWFDTNYHYLVPELSTETAYSLNATKVLAELAEAANLGVDARPVIIGPITFLALAKSTDDSNPLDRIDDVLSVYDDLLATLAQAGAAWVQIDEPVLVTDIIADTAELSTTAEVAGSVYQRLSNNTERPAIFVNTYFGDPGADVLAALAATGVEAIGVDLVYGSADTVASVPGLSTKLLVAGVVNGRNIWRTDLDAALAALGTLLGSARAVAVSTSCSTLHVPYSLAPETDLDDNLRGWLAFAAEKFTEVSVLATALNGSRDAVADAFTASAAALATRSTDPRVHVAAVRERLAAVTDDQLTRGDSGARFAAQQERLGLPLLPTTTIGSYPQTSAIRNARAALRSGQIDDAEYTRRMKSEIDDVIALQEDLGLDVLVHGEPERNDMVQYFAEQLDGFFATQNGWVQSYGTRCVRPPILFGDVVRPTPMAVDWITYAQSTTTKPVKGMLTGPVTILAWSFVRDDQPEKDSANQIALAIRDETIDLQRAGIGIIQVDEPALRELLPLRDADKPAYLRWAVDAFRLSTAGVEDTTQIHTHLCYSEFGEVIGAIADLDADVTSIEAARSAMEVLDDLNAIGFANGVGPGVYDIHSPRVPSTEEITASLRAALQAVPAQRLWVNPDCGLKTRGNTEVAASLRNLVAAAKAVRPVANA</sequence>
<evidence type="ECO:0000256" key="11">
    <source>
        <dbReference type="HAMAP-Rule" id="MF_00172"/>
    </source>
</evidence>
<reference evidence="15" key="1">
    <citation type="journal article" date="2019" name="Int. J. Syst. Evol. Microbiol.">
        <title>The Global Catalogue of Microorganisms (GCM) 10K type strain sequencing project: providing services to taxonomists for standard genome sequencing and annotation.</title>
        <authorList>
            <consortium name="The Broad Institute Genomics Platform"/>
            <consortium name="The Broad Institute Genome Sequencing Center for Infectious Disease"/>
            <person name="Wu L."/>
            <person name="Ma J."/>
        </authorList>
    </citation>
    <scope>NUCLEOTIDE SEQUENCE [LARGE SCALE GENOMIC DNA]</scope>
    <source>
        <strain evidence="15">JCM 14234</strain>
    </source>
</reference>
<feature type="binding site" evidence="11">
    <location>
        <position position="715"/>
    </location>
    <ligand>
        <name>Zn(2+)</name>
        <dbReference type="ChEBI" id="CHEBI:29105"/>
        <note>catalytic</note>
    </ligand>
</feature>
<feature type="binding site" evidence="11">
    <location>
        <position position="649"/>
    </location>
    <ligand>
        <name>L-homocysteine</name>
        <dbReference type="ChEBI" id="CHEBI:58199"/>
    </ligand>
</feature>
<dbReference type="SUPFAM" id="SSF51726">
    <property type="entry name" value="UROD/MetE-like"/>
    <property type="match status" value="2"/>
</dbReference>
<evidence type="ECO:0000259" key="12">
    <source>
        <dbReference type="Pfam" id="PF01717"/>
    </source>
</evidence>
<keyword evidence="6 11" id="KW-0808">Transferase</keyword>
<evidence type="ECO:0000256" key="9">
    <source>
        <dbReference type="ARBA" id="ARBA00022833"/>
    </source>
</evidence>
<evidence type="ECO:0000256" key="1">
    <source>
        <dbReference type="ARBA" id="ARBA00002777"/>
    </source>
</evidence>
<evidence type="ECO:0000259" key="13">
    <source>
        <dbReference type="Pfam" id="PF08267"/>
    </source>
</evidence>
<dbReference type="PIRSF" id="PIRSF000382">
    <property type="entry name" value="MeTrfase_B12_ind"/>
    <property type="match status" value="1"/>
</dbReference>
<feature type="binding site" evidence="11">
    <location>
        <begin position="481"/>
        <end position="483"/>
    </location>
    <ligand>
        <name>L-methionine</name>
        <dbReference type="ChEBI" id="CHEBI:57844"/>
    </ligand>
</feature>
<evidence type="ECO:0000256" key="10">
    <source>
        <dbReference type="ARBA" id="ARBA00023167"/>
    </source>
</evidence>
<feature type="binding site" evidence="11">
    <location>
        <position position="693"/>
    </location>
    <ligand>
        <name>Zn(2+)</name>
        <dbReference type="ChEBI" id="CHEBI:29105"/>
        <note>catalytic</note>
    </ligand>
</feature>
<feature type="binding site" evidence="11">
    <location>
        <begin position="565"/>
        <end position="566"/>
    </location>
    <ligand>
        <name>5-methyltetrahydropteroyltri-L-glutamate</name>
        <dbReference type="ChEBI" id="CHEBI:58207"/>
    </ligand>
</feature>
<accession>A0ABP6LKF9</accession>
<dbReference type="PANTHER" id="PTHR30519">
    <property type="entry name" value="5-METHYLTETRAHYDROPTEROYLTRIGLUTAMATE--HOMOCYSTEINE METHYLTRANSFERASE"/>
    <property type="match status" value="1"/>
</dbReference>
<protein>
    <recommendedName>
        <fullName evidence="11">5-methyltetrahydropteroyltriglutamate--homocysteine methyltransferase</fullName>
        <ecNumber evidence="11">2.1.1.14</ecNumber>
    </recommendedName>
    <alternativeName>
        <fullName evidence="11">Cobalamin-independent methionine synthase</fullName>
    </alternativeName>
    <alternativeName>
        <fullName evidence="11">Methionine synthase, vitamin-B12 independent isozyme</fullName>
    </alternativeName>
</protein>
<comment type="caution">
    <text evidence="14">The sequence shown here is derived from an EMBL/GenBank/DDBJ whole genome shotgun (WGS) entry which is preliminary data.</text>
</comment>
<keyword evidence="7 11" id="KW-0479">Metal-binding</keyword>
<organism evidence="14 15">
    <name type="scientific">Gordonia defluvii</name>
    <dbReference type="NCBI Taxonomy" id="283718"/>
    <lineage>
        <taxon>Bacteria</taxon>
        <taxon>Bacillati</taxon>
        <taxon>Actinomycetota</taxon>
        <taxon>Actinomycetes</taxon>
        <taxon>Mycobacteriales</taxon>
        <taxon>Gordoniaceae</taxon>
        <taxon>Gordonia</taxon>
    </lineage>
</organism>
<keyword evidence="15" id="KW-1185">Reference proteome</keyword>
<keyword evidence="9 11" id="KW-0862">Zinc</keyword>
<comment type="function">
    <text evidence="1 11">Catalyzes the transfer of a methyl group from 5-methyltetrahydrofolate to homocysteine resulting in methionine formation.</text>
</comment>
<comment type="cofactor">
    <cofactor evidence="11">
        <name>Zn(2+)</name>
        <dbReference type="ChEBI" id="CHEBI:29105"/>
    </cofactor>
    <text evidence="11">Binds 1 zinc ion per subunit.</text>
</comment>
<evidence type="ECO:0000256" key="5">
    <source>
        <dbReference type="ARBA" id="ARBA00022605"/>
    </source>
</evidence>
<dbReference type="Pfam" id="PF08267">
    <property type="entry name" value="Meth_synt_1"/>
    <property type="match status" value="1"/>
</dbReference>
<dbReference type="EMBL" id="BAAAVS010000059">
    <property type="protein sequence ID" value="GAA3048418.1"/>
    <property type="molecule type" value="Genomic_DNA"/>
</dbReference>
<comment type="pathway">
    <text evidence="2 11">Amino-acid biosynthesis; L-methionine biosynthesis via de novo pathway; L-methionine from L-homocysteine (MetE route): step 1/1.</text>
</comment>
<comment type="similarity">
    <text evidence="3 11">Belongs to the vitamin-B12 independent methionine synthase family.</text>
</comment>
<keyword evidence="10 11" id="KW-0486">Methionine biosynthesis</keyword>
<keyword evidence="8 11" id="KW-0677">Repeat</keyword>